<reference evidence="1" key="1">
    <citation type="submission" date="2022-05" db="EMBL/GenBank/DDBJ databases">
        <authorList>
            <person name="Sun X."/>
        </authorList>
    </citation>
    <scope>NUCLEOTIDE SEQUENCE</scope>
    <source>
        <strain evidence="1">Ai-910</strain>
    </source>
</reference>
<protein>
    <recommendedName>
        <fullName evidence="4">Carboxypeptidase-like regulatory domain-containing protein</fullName>
    </recommendedName>
</protein>
<dbReference type="KEGG" id="alkq:M9189_06230"/>
<keyword evidence="3" id="KW-1185">Reference proteome</keyword>
<dbReference type="AlphaFoldDB" id="A0A9J6ZT90"/>
<name>A0A9J6ZT90_9BACT</name>
<dbReference type="EMBL" id="CP098400">
    <property type="protein sequence ID" value="URW80948.1"/>
    <property type="molecule type" value="Genomic_DNA"/>
</dbReference>
<evidence type="ECO:0000313" key="3">
    <source>
        <dbReference type="Proteomes" id="UP001056426"/>
    </source>
</evidence>
<organism evidence="1 3">
    <name type="scientific">Xiashengella succiniciproducens</name>
    <dbReference type="NCBI Taxonomy" id="2949635"/>
    <lineage>
        <taxon>Bacteria</taxon>
        <taxon>Pseudomonadati</taxon>
        <taxon>Bacteroidota</taxon>
        <taxon>Bacteroidia</taxon>
        <taxon>Marinilabiliales</taxon>
        <taxon>Marinilabiliaceae</taxon>
        <taxon>Xiashengella</taxon>
    </lineage>
</organism>
<evidence type="ECO:0008006" key="4">
    <source>
        <dbReference type="Google" id="ProtNLM"/>
    </source>
</evidence>
<sequence length="232" mass="26971">MKQIIGLAILTLLFSSCSNMILGKYRMSIMPPYLDYTFGINRFTHYVNGDVYGEFGKGTYSIENDTLTLNFIDLKNNETIVSIRVDSAKQDKFHYNFRIVDKDSKDTFIGANVVIYNSKDSIINEGMTNYDGELVLTGEQRADKIIVSYIGYDEITITDKFGYTNTIYIEWNSDWLRKIGESTKKYQVLEKNRNIIRLRNLNNDTISLIRKRLSKKLDKGKITREKFIKKIE</sequence>
<dbReference type="PROSITE" id="PS51257">
    <property type="entry name" value="PROKAR_LIPOPROTEIN"/>
    <property type="match status" value="1"/>
</dbReference>
<dbReference type="EMBL" id="CP098400">
    <property type="protein sequence ID" value="URW80885.1"/>
    <property type="molecule type" value="Genomic_DNA"/>
</dbReference>
<evidence type="ECO:0000313" key="1">
    <source>
        <dbReference type="EMBL" id="URW80885.1"/>
    </source>
</evidence>
<proteinExistence type="predicted"/>
<dbReference type="SUPFAM" id="SSF49464">
    <property type="entry name" value="Carboxypeptidase regulatory domain-like"/>
    <property type="match status" value="1"/>
</dbReference>
<gene>
    <name evidence="1" type="ORF">M9189_05915</name>
    <name evidence="2" type="ORF">M9189_06230</name>
</gene>
<evidence type="ECO:0000313" key="2">
    <source>
        <dbReference type="EMBL" id="URW80948.1"/>
    </source>
</evidence>
<reference evidence="1" key="2">
    <citation type="submission" date="2022-06" db="EMBL/GenBank/DDBJ databases">
        <title>Xiashengella guii gen. nov. sp. nov., a bacterium isolated form anaerobic digestion tank.</title>
        <authorList>
            <person name="Huang H."/>
        </authorList>
    </citation>
    <scope>NUCLEOTIDE SEQUENCE</scope>
    <source>
        <strain evidence="1">Ai-910</strain>
    </source>
</reference>
<dbReference type="KEGG" id="alkq:M9189_05915"/>
<dbReference type="Proteomes" id="UP001056426">
    <property type="component" value="Chromosome"/>
</dbReference>
<dbReference type="InterPro" id="IPR008969">
    <property type="entry name" value="CarboxyPept-like_regulatory"/>
</dbReference>
<accession>A0A9J6ZT90</accession>
<dbReference type="RefSeq" id="WP_250725378.1">
    <property type="nucleotide sequence ID" value="NZ_CP098400.1"/>
</dbReference>